<dbReference type="AlphaFoldDB" id="A0A0G4FRH5"/>
<dbReference type="InterPro" id="IPR002110">
    <property type="entry name" value="Ankyrin_rpt"/>
</dbReference>
<proteinExistence type="predicted"/>
<keyword evidence="2 3" id="KW-0040">ANK repeat</keyword>
<reference evidence="4" key="1">
    <citation type="submission" date="2014-11" db="EMBL/GenBank/DDBJ databases">
        <authorList>
            <person name="Otto D Thomas"/>
            <person name="Naeem Raeece"/>
        </authorList>
    </citation>
    <scope>NUCLEOTIDE SEQUENCE</scope>
</reference>
<dbReference type="SMART" id="SM00248">
    <property type="entry name" value="ANK"/>
    <property type="match status" value="7"/>
</dbReference>
<protein>
    <submittedName>
        <fullName evidence="4">Uncharacterized protein</fullName>
    </submittedName>
</protein>
<dbReference type="PROSITE" id="PS50088">
    <property type="entry name" value="ANK_REPEAT"/>
    <property type="match status" value="1"/>
</dbReference>
<dbReference type="InterPro" id="IPR050745">
    <property type="entry name" value="Multifunctional_regulatory"/>
</dbReference>
<dbReference type="SUPFAM" id="SSF48403">
    <property type="entry name" value="Ankyrin repeat"/>
    <property type="match status" value="1"/>
</dbReference>
<feature type="repeat" description="ANK" evidence="3">
    <location>
        <begin position="598"/>
        <end position="623"/>
    </location>
</feature>
<evidence type="ECO:0000256" key="2">
    <source>
        <dbReference type="ARBA" id="ARBA00023043"/>
    </source>
</evidence>
<dbReference type="Pfam" id="PF00023">
    <property type="entry name" value="Ank"/>
    <property type="match status" value="1"/>
</dbReference>
<organism evidence="4">
    <name type="scientific">Chromera velia CCMP2878</name>
    <dbReference type="NCBI Taxonomy" id="1169474"/>
    <lineage>
        <taxon>Eukaryota</taxon>
        <taxon>Sar</taxon>
        <taxon>Alveolata</taxon>
        <taxon>Colpodellida</taxon>
        <taxon>Chromeraceae</taxon>
        <taxon>Chromera</taxon>
    </lineage>
</organism>
<name>A0A0G4FRH5_9ALVE</name>
<keyword evidence="1" id="KW-0677">Repeat</keyword>
<evidence type="ECO:0000313" key="4">
    <source>
        <dbReference type="EMBL" id="CEM16865.1"/>
    </source>
</evidence>
<dbReference type="EMBL" id="CDMZ01000560">
    <property type="protein sequence ID" value="CEM16865.1"/>
    <property type="molecule type" value="Genomic_DNA"/>
</dbReference>
<gene>
    <name evidence="4" type="ORF">Cvel_18296</name>
</gene>
<evidence type="ECO:0000256" key="3">
    <source>
        <dbReference type="PROSITE-ProRule" id="PRU00023"/>
    </source>
</evidence>
<dbReference type="PROSITE" id="PS50297">
    <property type="entry name" value="ANK_REP_REGION"/>
    <property type="match status" value="1"/>
</dbReference>
<dbReference type="PANTHER" id="PTHR24189:SF50">
    <property type="entry name" value="ANKYRIN REPEAT AND SOCS BOX PROTEIN 2"/>
    <property type="match status" value="1"/>
</dbReference>
<evidence type="ECO:0000256" key="1">
    <source>
        <dbReference type="ARBA" id="ARBA00022737"/>
    </source>
</evidence>
<dbReference type="VEuPathDB" id="CryptoDB:Cvel_18296"/>
<dbReference type="InterPro" id="IPR036770">
    <property type="entry name" value="Ankyrin_rpt-contain_sf"/>
</dbReference>
<sequence length="885" mass="95678">MTQSISRRSDVLGLLIASGLLGLRGFWKVSSLSKETLGLRDDTTSLGFGSVLTGMEDVSERESILDLLKNCIQIDNVRALQQVLALDGVAGRYPHLLRLALEHKAPGCVSLLMDMDITPEARELSERAVSSLTPEWLRSLLQRGIVRPDSWVETGTLGDRRQQPLLTLLIDERNFECAELLLGAGARVDVFEWCSSGVFEWQSSGRTPLQALVLQLAADRNPNCDWKDRESLPPLSEVEREKGLSLLRLLAEAASSRGSRCLDWEVVVGCENSPGGRSAVKSGWREGANSNLPLAAVATGFPLTSLDFENDNIDSETAEILEALAEGRADLDGIEVSHSKRDPAVMAHVHTALSLACTNGYLNSARVLLDRGAWPGGCRKEKWPYGVPGRLPCCVPLVETVKGAEFQPDIAKSLVRLLIAKGADSNEPGYTERGFVASPLQVLLQLLLEEKISSKDANDIAKCLVSGGARCSLSQGPHREAEALPGHRQKTLSPLAMASKAQDAGLVQLLCEEGGGNPNARGKSMRTGPANKDRMWEAMGVVDYPIFFALGDPGSDFRGLPAVSAEKAREERDKKAAAVLGRLVDAGAEMDRMRYQSEGSTPLILACSQGLVDSVRVLLDRGAPAEGVQFYNFGRLLTRVPLVESLGSFFRLRVGLLSPSRHLSLVSLLLQKGANPNERGASTETFDRNISPLEQALRYGSEWKHEALHLCHLVRLLTVPGARCSSLPGTHSPGERRAQKGDSPMQTPAVLSPLLLACQLEKPCVVRVLCEEGGADPNAPGRWSLESDADPGVVRPLEFVLFHSSAAGWRDASVAGERWSVVETLLQMGANPEDLAAASRRQSLAFRTFLLEKLRETAGDRGPSLEPIVRVLSLQGEDAASGAGR</sequence>
<dbReference type="PhylomeDB" id="A0A0G4FRH5"/>
<dbReference type="Gene3D" id="1.25.40.20">
    <property type="entry name" value="Ankyrin repeat-containing domain"/>
    <property type="match status" value="3"/>
</dbReference>
<accession>A0A0G4FRH5</accession>
<dbReference type="PANTHER" id="PTHR24189">
    <property type="entry name" value="MYOTROPHIN"/>
    <property type="match status" value="1"/>
</dbReference>